<dbReference type="Gene3D" id="6.10.280.50">
    <property type="match status" value="1"/>
</dbReference>
<accession>A0A918TZ28</accession>
<protein>
    <recommendedName>
        <fullName evidence="3">GTP-binding protein</fullName>
    </recommendedName>
</protein>
<dbReference type="InterPro" id="IPR038444">
    <property type="entry name" value="DUF465_sf"/>
</dbReference>
<comment type="caution">
    <text evidence="1">The sequence shown here is derived from an EMBL/GenBank/DDBJ whole genome shotgun (WGS) entry which is preliminary data.</text>
</comment>
<keyword evidence="2" id="KW-1185">Reference proteome</keyword>
<dbReference type="EMBL" id="BMXI01000016">
    <property type="protein sequence ID" value="GHC63227.1"/>
    <property type="molecule type" value="Genomic_DNA"/>
</dbReference>
<dbReference type="Pfam" id="PF04325">
    <property type="entry name" value="DUF465"/>
    <property type="match status" value="1"/>
</dbReference>
<name>A0A918TZ28_9BACT</name>
<gene>
    <name evidence="1" type="ORF">GCM10007100_33430</name>
</gene>
<dbReference type="Proteomes" id="UP000644507">
    <property type="component" value="Unassembled WGS sequence"/>
</dbReference>
<dbReference type="InterPro" id="IPR007420">
    <property type="entry name" value="DUF465"/>
</dbReference>
<evidence type="ECO:0000313" key="1">
    <source>
        <dbReference type="EMBL" id="GHC63227.1"/>
    </source>
</evidence>
<sequence>MQKHDLLHEFPEHRERIHELKISDNHFRRLFDSYHEVNDEVHRIETGVENTDDPVLNQLRLDRLKLKDELYAIIAA</sequence>
<proteinExistence type="predicted"/>
<dbReference type="AlphaFoldDB" id="A0A918TZ28"/>
<dbReference type="RefSeq" id="WP_189572549.1">
    <property type="nucleotide sequence ID" value="NZ_BMXI01000016.1"/>
</dbReference>
<reference evidence="1" key="1">
    <citation type="journal article" date="2014" name="Int. J. Syst. Evol. Microbiol.">
        <title>Complete genome sequence of Corynebacterium casei LMG S-19264T (=DSM 44701T), isolated from a smear-ripened cheese.</title>
        <authorList>
            <consortium name="US DOE Joint Genome Institute (JGI-PGF)"/>
            <person name="Walter F."/>
            <person name="Albersmeier A."/>
            <person name="Kalinowski J."/>
            <person name="Ruckert C."/>
        </authorList>
    </citation>
    <scope>NUCLEOTIDE SEQUENCE</scope>
    <source>
        <strain evidence="1">KCTC 12988</strain>
    </source>
</reference>
<evidence type="ECO:0008006" key="3">
    <source>
        <dbReference type="Google" id="ProtNLM"/>
    </source>
</evidence>
<reference evidence="1" key="2">
    <citation type="submission" date="2020-09" db="EMBL/GenBank/DDBJ databases">
        <authorList>
            <person name="Sun Q."/>
            <person name="Kim S."/>
        </authorList>
    </citation>
    <scope>NUCLEOTIDE SEQUENCE</scope>
    <source>
        <strain evidence="1">KCTC 12988</strain>
    </source>
</reference>
<evidence type="ECO:0000313" key="2">
    <source>
        <dbReference type="Proteomes" id="UP000644507"/>
    </source>
</evidence>
<organism evidence="1 2">
    <name type="scientific">Roseibacillus persicicus</name>
    <dbReference type="NCBI Taxonomy" id="454148"/>
    <lineage>
        <taxon>Bacteria</taxon>
        <taxon>Pseudomonadati</taxon>
        <taxon>Verrucomicrobiota</taxon>
        <taxon>Verrucomicrobiia</taxon>
        <taxon>Verrucomicrobiales</taxon>
        <taxon>Verrucomicrobiaceae</taxon>
        <taxon>Roseibacillus</taxon>
    </lineage>
</organism>